<evidence type="ECO:0000256" key="1">
    <source>
        <dbReference type="SAM" id="MobiDB-lite"/>
    </source>
</evidence>
<protein>
    <submittedName>
        <fullName evidence="2">Uncharacterized protein</fullName>
    </submittedName>
</protein>
<dbReference type="EMBL" id="OW240915">
    <property type="protein sequence ID" value="CAH2285739.1"/>
    <property type="molecule type" value="Genomic_DNA"/>
</dbReference>
<feature type="compositionally biased region" description="Polar residues" evidence="1">
    <location>
        <begin position="72"/>
        <end position="86"/>
    </location>
</feature>
<feature type="compositionally biased region" description="Basic and acidic residues" evidence="1">
    <location>
        <begin position="1"/>
        <end position="26"/>
    </location>
</feature>
<dbReference type="Proteomes" id="UP001295444">
    <property type="component" value="Chromosome 04"/>
</dbReference>
<keyword evidence="3" id="KW-1185">Reference proteome</keyword>
<accession>A0AAD1S1F0</accession>
<evidence type="ECO:0000313" key="2">
    <source>
        <dbReference type="EMBL" id="CAH2285739.1"/>
    </source>
</evidence>
<feature type="region of interest" description="Disordered" evidence="1">
    <location>
        <begin position="1"/>
        <end position="123"/>
    </location>
</feature>
<feature type="compositionally biased region" description="Basic and acidic residues" evidence="1">
    <location>
        <begin position="42"/>
        <end position="55"/>
    </location>
</feature>
<sequence>MRRGDNTAFEKEKPKSTTKENREAFAEKGATAKQARNTQRGKGTDTHREDADGVRNLRHVKPRRRVADGLGQQESRSWTETQQRHSGGQLEREPRGAGKGLKRKGDRNQRQATLRNERDRWSE</sequence>
<organism evidence="2 3">
    <name type="scientific">Pelobates cultripes</name>
    <name type="common">Western spadefoot toad</name>
    <dbReference type="NCBI Taxonomy" id="61616"/>
    <lineage>
        <taxon>Eukaryota</taxon>
        <taxon>Metazoa</taxon>
        <taxon>Chordata</taxon>
        <taxon>Craniata</taxon>
        <taxon>Vertebrata</taxon>
        <taxon>Euteleostomi</taxon>
        <taxon>Amphibia</taxon>
        <taxon>Batrachia</taxon>
        <taxon>Anura</taxon>
        <taxon>Pelobatoidea</taxon>
        <taxon>Pelobatidae</taxon>
        <taxon>Pelobates</taxon>
    </lineage>
</organism>
<gene>
    <name evidence="2" type="ORF">PECUL_23A001615</name>
</gene>
<reference evidence="2" key="1">
    <citation type="submission" date="2022-03" db="EMBL/GenBank/DDBJ databases">
        <authorList>
            <person name="Alioto T."/>
            <person name="Alioto T."/>
            <person name="Gomez Garrido J."/>
        </authorList>
    </citation>
    <scope>NUCLEOTIDE SEQUENCE</scope>
</reference>
<name>A0AAD1S1F0_PELCU</name>
<proteinExistence type="predicted"/>
<dbReference type="AlphaFoldDB" id="A0AAD1S1F0"/>
<evidence type="ECO:0000313" key="3">
    <source>
        <dbReference type="Proteomes" id="UP001295444"/>
    </source>
</evidence>